<evidence type="ECO:0000313" key="8">
    <source>
        <dbReference type="EMBL" id="CZR66328.1"/>
    </source>
</evidence>
<reference evidence="8 9" key="1">
    <citation type="submission" date="2016-03" db="EMBL/GenBank/DDBJ databases">
        <authorList>
            <person name="Ploux O."/>
        </authorList>
    </citation>
    <scope>NUCLEOTIDE SEQUENCE [LARGE SCALE GENOMIC DNA]</scope>
    <source>
        <strain evidence="8 9">UAMH 11012</strain>
    </source>
</reference>
<keyword evidence="5" id="KW-0560">Oxidoreductase</keyword>
<evidence type="ECO:0000256" key="5">
    <source>
        <dbReference type="ARBA" id="ARBA00023002"/>
    </source>
</evidence>
<evidence type="ECO:0000259" key="7">
    <source>
        <dbReference type="Pfam" id="PF02668"/>
    </source>
</evidence>
<dbReference type="PANTHER" id="PTHR43779:SF2">
    <property type="entry name" value="ALPHA-KETOGLUTARATE-DEPENDENT XANTHINE DIOXYGENASE XAN1"/>
    <property type="match status" value="1"/>
</dbReference>
<dbReference type="STRING" id="576137.A0A1L7XMS8"/>
<dbReference type="EMBL" id="FJOG01000036">
    <property type="protein sequence ID" value="CZR66328.1"/>
    <property type="molecule type" value="Genomic_DNA"/>
</dbReference>
<keyword evidence="3" id="KW-0479">Metal-binding</keyword>
<dbReference type="InterPro" id="IPR003819">
    <property type="entry name" value="TauD/TfdA-like"/>
</dbReference>
<evidence type="ECO:0000256" key="4">
    <source>
        <dbReference type="ARBA" id="ARBA00022964"/>
    </source>
</evidence>
<feature type="domain" description="TauD/TfdA-like" evidence="7">
    <location>
        <begin position="41"/>
        <end position="379"/>
    </location>
</feature>
<dbReference type="Pfam" id="PF02668">
    <property type="entry name" value="TauD"/>
    <property type="match status" value="1"/>
</dbReference>
<dbReference type="SUPFAM" id="SSF51197">
    <property type="entry name" value="Clavaminate synthase-like"/>
    <property type="match status" value="1"/>
</dbReference>
<evidence type="ECO:0000256" key="3">
    <source>
        <dbReference type="ARBA" id="ARBA00022723"/>
    </source>
</evidence>
<gene>
    <name evidence="8" type="ORF">PAC_16229</name>
</gene>
<evidence type="ECO:0000256" key="6">
    <source>
        <dbReference type="ARBA" id="ARBA00023004"/>
    </source>
</evidence>
<dbReference type="InterPro" id="IPR051178">
    <property type="entry name" value="TfdA_dioxygenase"/>
</dbReference>
<name>A0A1L7XMS8_9HELO</name>
<dbReference type="GO" id="GO:0051213">
    <property type="term" value="F:dioxygenase activity"/>
    <property type="evidence" value="ECO:0007669"/>
    <property type="project" value="UniProtKB-KW"/>
</dbReference>
<proteinExistence type="inferred from homology"/>
<dbReference type="Gene3D" id="3.60.130.10">
    <property type="entry name" value="Clavaminate synthase-like"/>
    <property type="match status" value="1"/>
</dbReference>
<evidence type="ECO:0000256" key="2">
    <source>
        <dbReference type="ARBA" id="ARBA00005896"/>
    </source>
</evidence>
<dbReference type="PANTHER" id="PTHR43779">
    <property type="entry name" value="DIOXYGENASE RV0097-RELATED"/>
    <property type="match status" value="1"/>
</dbReference>
<keyword evidence="6" id="KW-0408">Iron</keyword>
<comment type="similarity">
    <text evidence="2">Belongs to the TfdA dioxygenase family.</text>
</comment>
<dbReference type="InterPro" id="IPR042098">
    <property type="entry name" value="TauD-like_sf"/>
</dbReference>
<dbReference type="Proteomes" id="UP000184330">
    <property type="component" value="Unassembled WGS sequence"/>
</dbReference>
<sequence length="397" mass="44637">MPSATLPTSPLFTIQSLSPELRKETLIGAEVLLNTSNGPIDPSSFKPEDISVLRQALYDNSVLVFRKQQGIDPLALEKLASIWDPDMINVHSAGKDQVRDPRSILSRNNGARLPVAPNVQVIGNGEFRDYDGIEYMNLRHVDSAEFHAQPLTGEELAEGQTRFYRWHQDAPLYENLPGKVTLIHAVVVPKLPDQKIKFQDGKEMNLQAGSTAFISGAKAFQLLTPEEQEFALNTTVQYAPRAYEWIRNAKATSDGLGIAKVGEEAREEDLPAWSWDKVQAFPMAWHNPGRPQQPHLQILGCCVHSLRTTDPKTGEVTVIDDLAETRRICYEMQRKVVKPEHVYAHHWEEGDLVIFHNYGVWHSITGQLGSTQRLMWQVTMRSGKEPEAARPVPVKVQ</sequence>
<dbReference type="AlphaFoldDB" id="A0A1L7XMS8"/>
<protein>
    <submittedName>
        <fullName evidence="8">Related to Putative dioxygenase C576.01c</fullName>
    </submittedName>
</protein>
<dbReference type="OrthoDB" id="93019at2759"/>
<keyword evidence="4 8" id="KW-0223">Dioxygenase</keyword>
<accession>A0A1L7XMS8</accession>
<evidence type="ECO:0000256" key="1">
    <source>
        <dbReference type="ARBA" id="ARBA00001954"/>
    </source>
</evidence>
<keyword evidence="9" id="KW-1185">Reference proteome</keyword>
<dbReference type="GO" id="GO:0046872">
    <property type="term" value="F:metal ion binding"/>
    <property type="evidence" value="ECO:0007669"/>
    <property type="project" value="UniProtKB-KW"/>
</dbReference>
<evidence type="ECO:0000313" key="9">
    <source>
        <dbReference type="Proteomes" id="UP000184330"/>
    </source>
</evidence>
<comment type="cofactor">
    <cofactor evidence="1">
        <name>Fe(2+)</name>
        <dbReference type="ChEBI" id="CHEBI:29033"/>
    </cofactor>
</comment>
<organism evidence="8 9">
    <name type="scientific">Phialocephala subalpina</name>
    <dbReference type="NCBI Taxonomy" id="576137"/>
    <lineage>
        <taxon>Eukaryota</taxon>
        <taxon>Fungi</taxon>
        <taxon>Dikarya</taxon>
        <taxon>Ascomycota</taxon>
        <taxon>Pezizomycotina</taxon>
        <taxon>Leotiomycetes</taxon>
        <taxon>Helotiales</taxon>
        <taxon>Mollisiaceae</taxon>
        <taxon>Phialocephala</taxon>
        <taxon>Phialocephala fortinii species complex</taxon>
    </lineage>
</organism>